<dbReference type="GO" id="GO:0006935">
    <property type="term" value="P:chemotaxis"/>
    <property type="evidence" value="ECO:0007669"/>
    <property type="project" value="UniProtKB-ARBA"/>
</dbReference>
<evidence type="ECO:0000256" key="4">
    <source>
        <dbReference type="PROSITE-ProRule" id="PRU00284"/>
    </source>
</evidence>
<name>A0A2N8ZKS1_9VIBR</name>
<organism evidence="7 8">
    <name type="scientific">Vibrio tapetis subsp. tapetis</name>
    <dbReference type="NCBI Taxonomy" id="1671868"/>
    <lineage>
        <taxon>Bacteria</taxon>
        <taxon>Pseudomonadati</taxon>
        <taxon>Pseudomonadota</taxon>
        <taxon>Gammaproteobacteria</taxon>
        <taxon>Vibrionales</taxon>
        <taxon>Vibrionaceae</taxon>
        <taxon>Vibrio</taxon>
    </lineage>
</organism>
<dbReference type="FunFam" id="1.10.287.950:FF:000001">
    <property type="entry name" value="Methyl-accepting chemotaxis sensory transducer"/>
    <property type="match status" value="1"/>
</dbReference>
<dbReference type="AlphaFoldDB" id="A0A2N8ZKS1"/>
<keyword evidence="8" id="KW-1185">Reference proteome</keyword>
<dbReference type="SMART" id="SM00283">
    <property type="entry name" value="MA"/>
    <property type="match status" value="1"/>
</dbReference>
<dbReference type="Pfam" id="PF00672">
    <property type="entry name" value="HAMP"/>
    <property type="match status" value="1"/>
</dbReference>
<dbReference type="PROSITE" id="PS50111">
    <property type="entry name" value="CHEMOTAXIS_TRANSDUC_2"/>
    <property type="match status" value="1"/>
</dbReference>
<dbReference type="KEGG" id="vta:B0900"/>
<evidence type="ECO:0000256" key="2">
    <source>
        <dbReference type="ARBA" id="ARBA00023224"/>
    </source>
</evidence>
<comment type="subcellular location">
    <subcellularLocation>
        <location evidence="1">Membrane</location>
    </subcellularLocation>
</comment>
<dbReference type="Proteomes" id="UP000235828">
    <property type="component" value="Chromosome B"/>
</dbReference>
<gene>
    <name evidence="7" type="ORF">VTAP4600_B0900</name>
</gene>
<evidence type="ECO:0000313" key="8">
    <source>
        <dbReference type="Proteomes" id="UP000235828"/>
    </source>
</evidence>
<dbReference type="InterPro" id="IPR003660">
    <property type="entry name" value="HAMP_dom"/>
</dbReference>
<evidence type="ECO:0000259" key="6">
    <source>
        <dbReference type="PROSITE" id="PS50885"/>
    </source>
</evidence>
<evidence type="ECO:0000256" key="1">
    <source>
        <dbReference type="ARBA" id="ARBA00004370"/>
    </source>
</evidence>
<dbReference type="PANTHER" id="PTHR32089:SF33">
    <property type="entry name" value="TOXIN COREGULATED PILUS BIOSYNTHESIS PROTEIN I"/>
    <property type="match status" value="1"/>
</dbReference>
<evidence type="ECO:0000256" key="3">
    <source>
        <dbReference type="ARBA" id="ARBA00029447"/>
    </source>
</evidence>
<dbReference type="GO" id="GO:0007165">
    <property type="term" value="P:signal transduction"/>
    <property type="evidence" value="ECO:0007669"/>
    <property type="project" value="UniProtKB-KW"/>
</dbReference>
<dbReference type="Gene3D" id="1.10.287.950">
    <property type="entry name" value="Methyl-accepting chemotaxis protein"/>
    <property type="match status" value="1"/>
</dbReference>
<dbReference type="SUPFAM" id="SSF58104">
    <property type="entry name" value="Methyl-accepting chemotaxis protein (MCP) signaling domain"/>
    <property type="match status" value="1"/>
</dbReference>
<dbReference type="OrthoDB" id="9795078at2"/>
<protein>
    <submittedName>
        <fullName evidence="7">Methyl-accepting chemotaxis protein</fullName>
    </submittedName>
</protein>
<feature type="domain" description="HAMP" evidence="6">
    <location>
        <begin position="17"/>
        <end position="69"/>
    </location>
</feature>
<comment type="similarity">
    <text evidence="3">Belongs to the methyl-accepting chemotaxis (MCP) protein family.</text>
</comment>
<evidence type="ECO:0000313" key="7">
    <source>
        <dbReference type="EMBL" id="SON52511.1"/>
    </source>
</evidence>
<evidence type="ECO:0000259" key="5">
    <source>
        <dbReference type="PROSITE" id="PS50111"/>
    </source>
</evidence>
<dbReference type="SMART" id="SM00304">
    <property type="entry name" value="HAMP"/>
    <property type="match status" value="1"/>
</dbReference>
<dbReference type="CDD" id="cd06225">
    <property type="entry name" value="HAMP"/>
    <property type="match status" value="1"/>
</dbReference>
<keyword evidence="2 4" id="KW-0807">Transducer</keyword>
<feature type="domain" description="Methyl-accepting transducer" evidence="5">
    <location>
        <begin position="74"/>
        <end position="310"/>
    </location>
</feature>
<dbReference type="GO" id="GO:0016020">
    <property type="term" value="C:membrane"/>
    <property type="evidence" value="ECO:0007669"/>
    <property type="project" value="UniProtKB-SubCell"/>
</dbReference>
<accession>A0A2N8ZKS1</accession>
<dbReference type="EMBL" id="LT960612">
    <property type="protein sequence ID" value="SON52511.1"/>
    <property type="molecule type" value="Genomic_DNA"/>
</dbReference>
<dbReference type="Pfam" id="PF00015">
    <property type="entry name" value="MCPsignal"/>
    <property type="match status" value="1"/>
</dbReference>
<proteinExistence type="inferred from homology"/>
<dbReference type="PROSITE" id="PS50885">
    <property type="entry name" value="HAMP"/>
    <property type="match status" value="1"/>
</dbReference>
<dbReference type="InterPro" id="IPR004089">
    <property type="entry name" value="MCPsignal_dom"/>
</dbReference>
<dbReference type="PANTHER" id="PTHR32089">
    <property type="entry name" value="METHYL-ACCEPTING CHEMOTAXIS PROTEIN MCPB"/>
    <property type="match status" value="1"/>
</dbReference>
<reference evidence="7 8" key="1">
    <citation type="submission" date="2017-10" db="EMBL/GenBank/DDBJ databases">
        <authorList>
            <person name="Banno H."/>
            <person name="Chua N.-H."/>
        </authorList>
    </citation>
    <scope>NUCLEOTIDE SEQUENCE [LARGE SCALE GENOMIC DNA]</scope>
    <source>
        <strain evidence="7">Vibrio tapetis CECT4600</strain>
    </source>
</reference>
<sequence>MTLAVLMSVILGYFITRAITLPVLNLKYVMHNVARGNLAVRAKVKGKSELSLLAQDVNQTVDQLKVTSVQLNGIAENVSSTSLELSSVITQSDANARQEMTQMEQISAAVSQLSSTAAEVSINAASAEKEANTAIHQVEVGNLALVKANDISQQIITSTDVTVEIVEQLREFSLEIGQVIEVINSVSEQTNLLALNAAIEAARAGEQGRGFAVVADEVRSLAATTQKSTVEIQSVISKLQTQSEKADEHMRTNANMIKEGQTTTQQVADSFAAISHSVSKISDMNTMVASASEQQSCVTTEIAENIVATSDLVAQNVIGIETSANVSESLAKLSNDQKSTLTFFTH</sequence>